<keyword evidence="2" id="KW-0808">Transferase</keyword>
<proteinExistence type="predicted"/>
<dbReference type="InterPro" id="IPR018484">
    <property type="entry name" value="FGGY_N"/>
</dbReference>
<name>A0A3B0PCN2_MYCGL</name>
<dbReference type="GO" id="GO:0004370">
    <property type="term" value="F:glycerol kinase activity"/>
    <property type="evidence" value="ECO:0007669"/>
    <property type="project" value="UniProtKB-EC"/>
</dbReference>
<evidence type="ECO:0000313" key="2">
    <source>
        <dbReference type="EMBL" id="SYV93740.1"/>
    </source>
</evidence>
<sequence length="36" mass="4272">MDWDQELLDLFEIPRSILPEVKSSSEVYGYVEPSLW</sequence>
<dbReference type="Pfam" id="PF00370">
    <property type="entry name" value="FGGY_N"/>
    <property type="match status" value="1"/>
</dbReference>
<keyword evidence="2" id="KW-0418">Kinase</keyword>
<dbReference type="EC" id="2.7.1.30" evidence="2"/>
<feature type="non-terminal residue" evidence="2">
    <location>
        <position position="36"/>
    </location>
</feature>
<feature type="domain" description="Carbohydrate kinase FGGY N-terminal" evidence="1">
    <location>
        <begin position="2"/>
        <end position="34"/>
    </location>
</feature>
<dbReference type="AlphaFoldDB" id="A0A3B0PCN2"/>
<accession>A0A3B0PCN2</accession>
<dbReference type="GO" id="GO:0005975">
    <property type="term" value="P:carbohydrate metabolic process"/>
    <property type="evidence" value="ECO:0007669"/>
    <property type="project" value="InterPro"/>
</dbReference>
<organism evidence="2 3">
    <name type="scientific">Mycoplasmoides gallisepticum</name>
    <name type="common">Mycoplasma gallisepticum</name>
    <dbReference type="NCBI Taxonomy" id="2096"/>
    <lineage>
        <taxon>Bacteria</taxon>
        <taxon>Bacillati</taxon>
        <taxon>Mycoplasmatota</taxon>
        <taxon>Mycoplasmoidales</taxon>
        <taxon>Mycoplasmoidaceae</taxon>
        <taxon>Mycoplasmoides</taxon>
    </lineage>
</organism>
<evidence type="ECO:0000313" key="3">
    <source>
        <dbReference type="Proteomes" id="UP000260136"/>
    </source>
</evidence>
<dbReference type="Gene3D" id="3.30.420.40">
    <property type="match status" value="1"/>
</dbReference>
<gene>
    <name evidence="2" type="primary">glpK_3</name>
    <name evidence="2" type="ORF">NCTC10115_00029</name>
</gene>
<reference evidence="3" key="1">
    <citation type="submission" date="2018-06" db="EMBL/GenBank/DDBJ databases">
        <authorList>
            <consortium name="Pathogen Informatics"/>
        </authorList>
    </citation>
    <scope>NUCLEOTIDE SEQUENCE [LARGE SCALE GENOMIC DNA]</scope>
    <source>
        <strain evidence="3">NCTC10115</strain>
    </source>
</reference>
<evidence type="ECO:0000259" key="1">
    <source>
        <dbReference type="Pfam" id="PF00370"/>
    </source>
</evidence>
<protein>
    <submittedName>
        <fullName evidence="2">Glycerol kinase</fullName>
        <ecNumber evidence="2">2.7.1.30</ecNumber>
    </submittedName>
</protein>
<dbReference type="EMBL" id="LS991952">
    <property type="protein sequence ID" value="SYV93740.1"/>
    <property type="molecule type" value="Genomic_DNA"/>
</dbReference>
<dbReference type="InterPro" id="IPR043129">
    <property type="entry name" value="ATPase_NBD"/>
</dbReference>
<dbReference type="Proteomes" id="UP000260136">
    <property type="component" value="Chromosome"/>
</dbReference>
<dbReference type="SUPFAM" id="SSF53067">
    <property type="entry name" value="Actin-like ATPase domain"/>
    <property type="match status" value="1"/>
</dbReference>